<keyword evidence="1" id="KW-0472">Membrane</keyword>
<protein>
    <recommendedName>
        <fullName evidence="3">Transmembrane protein</fullName>
    </recommendedName>
</protein>
<evidence type="ECO:0000313" key="2">
    <source>
        <dbReference type="EMBL" id="BAD93846.1"/>
    </source>
</evidence>
<dbReference type="EMBL" id="AK220720">
    <property type="protein sequence ID" value="BAD93846.1"/>
    <property type="molecule type" value="mRNA"/>
</dbReference>
<name>Q570I8_ARATH</name>
<keyword evidence="1" id="KW-0812">Transmembrane</keyword>
<reference evidence="2" key="1">
    <citation type="submission" date="2005-03" db="EMBL/GenBank/DDBJ databases">
        <title>Large-scale analysis of RIKEN Arabidopsis full-length (RAFL) cDNAs.</title>
        <authorList>
            <person name="Totoki Y."/>
            <person name="Seki M."/>
            <person name="Ishida J."/>
            <person name="Nakajima M."/>
            <person name="Enju A."/>
            <person name="Kamiya A."/>
            <person name="Narusaka M."/>
            <person name="Shin-i T."/>
            <person name="Nakagawa M."/>
            <person name="Sakamoto N."/>
            <person name="Oishi K."/>
            <person name="Kohara Y."/>
            <person name="Kobayashi M."/>
            <person name="Toyoda A."/>
            <person name="Sakaki Y."/>
            <person name="Sakurai T."/>
            <person name="Iida K."/>
            <person name="Akiyama K."/>
            <person name="Satou M."/>
            <person name="Toyoda T."/>
            <person name="Konagaya A."/>
            <person name="Carninci P."/>
            <person name="Kawai J."/>
            <person name="Hayashizaki Y."/>
            <person name="Shinozaki K."/>
        </authorList>
    </citation>
    <scope>NUCLEOTIDE SEQUENCE</scope>
</reference>
<feature type="non-terminal residue" evidence="2">
    <location>
        <position position="52"/>
    </location>
</feature>
<keyword evidence="1" id="KW-1133">Transmembrane helix</keyword>
<organism evidence="2">
    <name type="scientific">Arabidopsis thaliana</name>
    <name type="common">Mouse-ear cress</name>
    <dbReference type="NCBI Taxonomy" id="3702"/>
    <lineage>
        <taxon>Eukaryota</taxon>
        <taxon>Viridiplantae</taxon>
        <taxon>Streptophyta</taxon>
        <taxon>Embryophyta</taxon>
        <taxon>Tracheophyta</taxon>
        <taxon>Spermatophyta</taxon>
        <taxon>Magnoliopsida</taxon>
        <taxon>eudicotyledons</taxon>
        <taxon>Gunneridae</taxon>
        <taxon>Pentapetalae</taxon>
        <taxon>rosids</taxon>
        <taxon>malvids</taxon>
        <taxon>Brassicales</taxon>
        <taxon>Brassicaceae</taxon>
        <taxon>Camelineae</taxon>
        <taxon>Arabidopsis</taxon>
    </lineage>
</organism>
<evidence type="ECO:0000256" key="1">
    <source>
        <dbReference type="SAM" id="Phobius"/>
    </source>
</evidence>
<accession>Q570I8</accession>
<evidence type="ECO:0008006" key="3">
    <source>
        <dbReference type="Google" id="ProtNLM"/>
    </source>
</evidence>
<sequence length="52" mass="6172">MSHVTYNMVYKFESVVTKYSTSFIFLCTLSLFELVAMSFVRRTHSNNIHFIM</sequence>
<feature type="transmembrane region" description="Helical" evidence="1">
    <location>
        <begin position="20"/>
        <end position="40"/>
    </location>
</feature>
<proteinExistence type="evidence at transcript level"/>
<dbReference type="AlphaFoldDB" id="Q570I8"/>